<dbReference type="Proteomes" id="UP000422108">
    <property type="component" value="Chromosome"/>
</dbReference>
<dbReference type="EMBL" id="AP021879">
    <property type="protein sequence ID" value="BBO90187.1"/>
    <property type="molecule type" value="Genomic_DNA"/>
</dbReference>
<dbReference type="RefSeq" id="WP_155311268.1">
    <property type="nucleotide sequence ID" value="NZ_AP021879.1"/>
</dbReference>
<gene>
    <name evidence="1" type="ORF">DSCOOX_33670</name>
</gene>
<keyword evidence="2" id="KW-1185">Reference proteome</keyword>
<reference evidence="1 2" key="1">
    <citation type="submission" date="2019-11" db="EMBL/GenBank/DDBJ databases">
        <title>Comparative genomics of hydrocarbon-degrading Desulfosarcina strains.</title>
        <authorList>
            <person name="Watanabe M."/>
            <person name="Kojima H."/>
            <person name="Fukui M."/>
        </authorList>
    </citation>
    <scope>NUCLEOTIDE SEQUENCE [LARGE SCALE GENOMIC DNA]</scope>
    <source>
        <strain evidence="2">oXyS1</strain>
    </source>
</reference>
<organism evidence="1 2">
    <name type="scientific">Desulfosarcina ovata subsp. ovata</name>
    <dbReference type="NCBI Taxonomy" id="2752305"/>
    <lineage>
        <taxon>Bacteria</taxon>
        <taxon>Pseudomonadati</taxon>
        <taxon>Thermodesulfobacteriota</taxon>
        <taxon>Desulfobacteria</taxon>
        <taxon>Desulfobacterales</taxon>
        <taxon>Desulfosarcinaceae</taxon>
        <taxon>Desulfosarcina</taxon>
    </lineage>
</organism>
<protein>
    <submittedName>
        <fullName evidence="1">Uncharacterized protein</fullName>
    </submittedName>
</protein>
<name>A0A5K8AC42_9BACT</name>
<sequence>MKESEIVEKMCKVELAAADIKAISKARGFSLPDTRSPAHLESLLLSDVGLKAVFGTLERKEIIMLHFLKGWKKPVDAAAFERMTGKRNKWHGTFNQQYGEVFKQVKTRLIRKGILVFATGPARTDRKTQLERQRFAFPSPFHADLPPLFPSAKAFPGPGEYKNAFIRNKLDQLIHPRSAGATDPSPWEIKDGELYMGDAPFDVDTFFQWQRRRWLVTGELGPLHSGQQNARMSPMDALDYAFATLAPDEWIEPADLIPVLKMFCPEKQNPNPVKALRHGWETACLVRQQQGEKTWYRPAPPFEDVSQISAFDEYFSADKAGAGLQVDLATIPLGCLEAVARISKMRITGGVLTADPDMVRIGRVIHDICDTRFARWLTDTSHGFSQAFATASRRWGRQVVHGNLLVARVRDLGLKISLEKAFKDGKIIFLPGDFIAFPEGLRSRVEAHVTGNGFAVKTIDHTAKRKPRQ</sequence>
<dbReference type="AlphaFoldDB" id="A0A5K8AC42"/>
<evidence type="ECO:0000313" key="2">
    <source>
        <dbReference type="Proteomes" id="UP000422108"/>
    </source>
</evidence>
<accession>A0A5K8AC42</accession>
<evidence type="ECO:0000313" key="1">
    <source>
        <dbReference type="EMBL" id="BBO90187.1"/>
    </source>
</evidence>
<proteinExistence type="predicted"/>